<organism evidence="1 2">
    <name type="scientific">Sphingomonas sanxanigenens</name>
    <dbReference type="NCBI Taxonomy" id="397260"/>
    <lineage>
        <taxon>Bacteria</taxon>
        <taxon>Pseudomonadati</taxon>
        <taxon>Pseudomonadota</taxon>
        <taxon>Alphaproteobacteria</taxon>
        <taxon>Sphingomonadales</taxon>
        <taxon>Sphingomonadaceae</taxon>
        <taxon>Sphingomonas</taxon>
    </lineage>
</organism>
<evidence type="ECO:0000313" key="1">
    <source>
        <dbReference type="EMBL" id="PZO88606.1"/>
    </source>
</evidence>
<sequence length="56" mass="6274">MTEKVFVEIRAAEGCRVRHPGGALLTGPDAVEWSSYWQRRLDDGDIELASEKKKGN</sequence>
<name>A0A2W5A546_9SPHN</name>
<dbReference type="Pfam" id="PF10948">
    <property type="entry name" value="DUF2635"/>
    <property type="match status" value="1"/>
</dbReference>
<accession>A0A2W5A546</accession>
<reference evidence="1 2" key="1">
    <citation type="submission" date="2017-08" db="EMBL/GenBank/DDBJ databases">
        <title>Infants hospitalized years apart are colonized by the same room-sourced microbial strains.</title>
        <authorList>
            <person name="Brooks B."/>
            <person name="Olm M.R."/>
            <person name="Firek B.A."/>
            <person name="Baker R."/>
            <person name="Thomas B.C."/>
            <person name="Morowitz M.J."/>
            <person name="Banfield J.F."/>
        </authorList>
    </citation>
    <scope>NUCLEOTIDE SEQUENCE [LARGE SCALE GENOMIC DNA]</scope>
    <source>
        <strain evidence="1">S2_018_000_R2_101</strain>
    </source>
</reference>
<dbReference type="Proteomes" id="UP000249066">
    <property type="component" value="Unassembled WGS sequence"/>
</dbReference>
<dbReference type="InterPro" id="IPR024400">
    <property type="entry name" value="DUF2635"/>
</dbReference>
<protein>
    <recommendedName>
        <fullName evidence="3">DUF2635 domain-containing protein</fullName>
    </recommendedName>
</protein>
<gene>
    <name evidence="1" type="ORF">DI623_12340</name>
</gene>
<proteinExistence type="predicted"/>
<dbReference type="AlphaFoldDB" id="A0A2W5A546"/>
<comment type="caution">
    <text evidence="1">The sequence shown here is derived from an EMBL/GenBank/DDBJ whole genome shotgun (WGS) entry which is preliminary data.</text>
</comment>
<evidence type="ECO:0008006" key="3">
    <source>
        <dbReference type="Google" id="ProtNLM"/>
    </source>
</evidence>
<evidence type="ECO:0000313" key="2">
    <source>
        <dbReference type="Proteomes" id="UP000249066"/>
    </source>
</evidence>
<dbReference type="EMBL" id="QFNN01000086">
    <property type="protein sequence ID" value="PZO88606.1"/>
    <property type="molecule type" value="Genomic_DNA"/>
</dbReference>